<dbReference type="Gene3D" id="3.40.50.410">
    <property type="entry name" value="von Willebrand factor, type A domain"/>
    <property type="match status" value="1"/>
</dbReference>
<evidence type="ECO:0000313" key="4">
    <source>
        <dbReference type="Proteomes" id="UP000001593"/>
    </source>
</evidence>
<dbReference type="SUPFAM" id="SSF53300">
    <property type="entry name" value="vWA-like"/>
    <property type="match status" value="1"/>
</dbReference>
<feature type="chain" id="PRO_5002714159" description="VWFA domain-containing protein" evidence="1">
    <location>
        <begin position="19"/>
        <end position="251"/>
    </location>
</feature>
<dbReference type="PhylomeDB" id="A7RF20"/>
<organism evidence="3 4">
    <name type="scientific">Nematostella vectensis</name>
    <name type="common">Starlet sea anemone</name>
    <dbReference type="NCBI Taxonomy" id="45351"/>
    <lineage>
        <taxon>Eukaryota</taxon>
        <taxon>Metazoa</taxon>
        <taxon>Cnidaria</taxon>
        <taxon>Anthozoa</taxon>
        <taxon>Hexacorallia</taxon>
        <taxon>Actiniaria</taxon>
        <taxon>Edwardsiidae</taxon>
        <taxon>Nematostella</taxon>
    </lineage>
</organism>
<dbReference type="PROSITE" id="PS50234">
    <property type="entry name" value="VWFA"/>
    <property type="match status" value="1"/>
</dbReference>
<gene>
    <name evidence="3" type="ORF">NEMVEDRAFT_v1g196234</name>
</gene>
<accession>A7RF20</accession>
<proteinExistence type="predicted"/>
<dbReference type="Pfam" id="PF00092">
    <property type="entry name" value="VWA"/>
    <property type="match status" value="1"/>
</dbReference>
<evidence type="ECO:0000256" key="1">
    <source>
        <dbReference type="SAM" id="SignalP"/>
    </source>
</evidence>
<sequence length="251" mass="28065">MTLFYALILIGGVMQCSAHALTVEQLDKQIERKVNALTPPQSSQTIAHKLMSNFLGYDDTDEPSRRIRRGSENLVRARRKSESYNVVYLIDSSNSLGQRNFTIALNALKLLTSKSRPGTRKEAYRQLSKVPFIAGTTNTQEALNLAQRELFGKKNSGATPGAIGRVLIITDGLSNVQRNLTLFNAYKLKMAGPEIYVVAVGQYLYGLHELVGLASSTENHLFRAQSMRGLEGAVRLIPKPSMYRKYYKHRN</sequence>
<keyword evidence="4" id="KW-1185">Reference proteome</keyword>
<keyword evidence="1" id="KW-0732">Signal</keyword>
<reference evidence="3 4" key="1">
    <citation type="journal article" date="2007" name="Science">
        <title>Sea anemone genome reveals ancestral eumetazoan gene repertoire and genomic organization.</title>
        <authorList>
            <person name="Putnam N.H."/>
            <person name="Srivastava M."/>
            <person name="Hellsten U."/>
            <person name="Dirks B."/>
            <person name="Chapman J."/>
            <person name="Salamov A."/>
            <person name="Terry A."/>
            <person name="Shapiro H."/>
            <person name="Lindquist E."/>
            <person name="Kapitonov V.V."/>
            <person name="Jurka J."/>
            <person name="Genikhovich G."/>
            <person name="Grigoriev I.V."/>
            <person name="Lucas S.M."/>
            <person name="Steele R.E."/>
            <person name="Finnerty J.R."/>
            <person name="Technau U."/>
            <person name="Martindale M.Q."/>
            <person name="Rokhsar D.S."/>
        </authorList>
    </citation>
    <scope>NUCLEOTIDE SEQUENCE [LARGE SCALE GENOMIC DNA]</scope>
    <source>
        <strain evidence="4">CH2 X CH6</strain>
    </source>
</reference>
<dbReference type="EMBL" id="DS469507">
    <property type="protein sequence ID" value="EDO50014.1"/>
    <property type="molecule type" value="Genomic_DNA"/>
</dbReference>
<dbReference type="InterPro" id="IPR036465">
    <property type="entry name" value="vWFA_dom_sf"/>
</dbReference>
<protein>
    <recommendedName>
        <fullName evidence="2">VWFA domain-containing protein</fullName>
    </recommendedName>
</protein>
<feature type="signal peptide" evidence="1">
    <location>
        <begin position="1"/>
        <end position="18"/>
    </location>
</feature>
<dbReference type="SMART" id="SM00327">
    <property type="entry name" value="VWA"/>
    <property type="match status" value="1"/>
</dbReference>
<feature type="domain" description="VWFA" evidence="2">
    <location>
        <begin position="35"/>
        <end position="237"/>
    </location>
</feature>
<dbReference type="Proteomes" id="UP000001593">
    <property type="component" value="Unassembled WGS sequence"/>
</dbReference>
<evidence type="ECO:0000313" key="3">
    <source>
        <dbReference type="EMBL" id="EDO50014.1"/>
    </source>
</evidence>
<dbReference type="HOGENOM" id="CLU_078624_0_0_1"/>
<name>A7RF20_NEMVE</name>
<dbReference type="AlphaFoldDB" id="A7RF20"/>
<dbReference type="OMA" id="ICSTTSX"/>
<dbReference type="InterPro" id="IPR002035">
    <property type="entry name" value="VWF_A"/>
</dbReference>
<dbReference type="InParanoid" id="A7RF20"/>
<evidence type="ECO:0000259" key="2">
    <source>
        <dbReference type="PROSITE" id="PS50234"/>
    </source>
</evidence>